<proteinExistence type="predicted"/>
<evidence type="ECO:0008006" key="5">
    <source>
        <dbReference type="Google" id="ProtNLM"/>
    </source>
</evidence>
<accession>A0A2U8E3X4</accession>
<organism evidence="3 4">
    <name type="scientific">Ereboglobus luteus</name>
    <dbReference type="NCBI Taxonomy" id="1796921"/>
    <lineage>
        <taxon>Bacteria</taxon>
        <taxon>Pseudomonadati</taxon>
        <taxon>Verrucomicrobiota</taxon>
        <taxon>Opitutia</taxon>
        <taxon>Opitutales</taxon>
        <taxon>Opitutaceae</taxon>
        <taxon>Ereboglobus</taxon>
    </lineage>
</organism>
<sequence>MSDTLRITDTNSANDSKGRALGFEGNDFLYVVIGIVAAIGLFLVLYAMLGVGPLTALVFTVPVCIGPFLWVVLFRRNKPEGYAGDFFDELLNREGWSYAPHSQPSPSPFNSVHENRRA</sequence>
<dbReference type="Proteomes" id="UP000244896">
    <property type="component" value="Chromosome"/>
</dbReference>
<keyword evidence="4" id="KW-1185">Reference proteome</keyword>
<dbReference type="EMBL" id="CP023004">
    <property type="protein sequence ID" value="AWI09531.1"/>
    <property type="molecule type" value="Genomic_DNA"/>
</dbReference>
<feature type="compositionally biased region" description="Polar residues" evidence="1">
    <location>
        <begin position="100"/>
        <end position="112"/>
    </location>
</feature>
<feature type="region of interest" description="Disordered" evidence="1">
    <location>
        <begin position="99"/>
        <end position="118"/>
    </location>
</feature>
<gene>
    <name evidence="3" type="ORF">CKA38_10005</name>
</gene>
<evidence type="ECO:0000313" key="3">
    <source>
        <dbReference type="EMBL" id="AWI09531.1"/>
    </source>
</evidence>
<keyword evidence="2" id="KW-0472">Membrane</keyword>
<keyword evidence="2" id="KW-0812">Transmembrane</keyword>
<feature type="transmembrane region" description="Helical" evidence="2">
    <location>
        <begin position="28"/>
        <end position="48"/>
    </location>
</feature>
<dbReference type="AlphaFoldDB" id="A0A2U8E3X4"/>
<dbReference type="KEGG" id="elut:CKA38_10005"/>
<keyword evidence="2" id="KW-1133">Transmembrane helix</keyword>
<feature type="transmembrane region" description="Helical" evidence="2">
    <location>
        <begin position="54"/>
        <end position="74"/>
    </location>
</feature>
<dbReference type="RefSeq" id="WP_108825341.1">
    <property type="nucleotide sequence ID" value="NZ_CP023004.1"/>
</dbReference>
<dbReference type="OrthoDB" id="196641at2"/>
<evidence type="ECO:0000256" key="2">
    <source>
        <dbReference type="SAM" id="Phobius"/>
    </source>
</evidence>
<reference evidence="3 4" key="1">
    <citation type="journal article" date="2018" name="Syst. Appl. Microbiol.">
        <title>Ereboglobus luteus gen. nov. sp. nov. from cockroach guts, and new insights into the oxygen relationship of the genera Opitutus and Didymococcus (Verrucomicrobia: Opitutaceae).</title>
        <authorList>
            <person name="Tegtmeier D."/>
            <person name="Belitz A."/>
            <person name="Radek R."/>
            <person name="Heimerl T."/>
            <person name="Brune A."/>
        </authorList>
    </citation>
    <scope>NUCLEOTIDE SEQUENCE [LARGE SCALE GENOMIC DNA]</scope>
    <source>
        <strain evidence="3 4">Ho45</strain>
    </source>
</reference>
<name>A0A2U8E3X4_9BACT</name>
<evidence type="ECO:0000256" key="1">
    <source>
        <dbReference type="SAM" id="MobiDB-lite"/>
    </source>
</evidence>
<evidence type="ECO:0000313" key="4">
    <source>
        <dbReference type="Proteomes" id="UP000244896"/>
    </source>
</evidence>
<protein>
    <recommendedName>
        <fullName evidence="5">PrgI family protein</fullName>
    </recommendedName>
</protein>